<reference evidence="2 3" key="1">
    <citation type="submission" date="2015-11" db="EMBL/GenBank/DDBJ databases">
        <title>Genomic analysis of 38 Legionella species identifies large and diverse effector repertoires.</title>
        <authorList>
            <person name="Burstein D."/>
            <person name="Amaro F."/>
            <person name="Zusman T."/>
            <person name="Lifshitz Z."/>
            <person name="Cohen O."/>
            <person name="Gilbert J.A."/>
            <person name="Pupko T."/>
            <person name="Shuman H.A."/>
            <person name="Segal G."/>
        </authorList>
    </citation>
    <scope>NUCLEOTIDE SEQUENCE [LARGE SCALE GENOMIC DNA]</scope>
    <source>
        <strain evidence="2 3">Bercovier 4</strain>
    </source>
</reference>
<accession>A0A0W0VLB6</accession>
<dbReference type="EMBL" id="LNYH01000097">
    <property type="protein sequence ID" value="KTD20614.1"/>
    <property type="molecule type" value="Genomic_DNA"/>
</dbReference>
<keyword evidence="1" id="KW-0732">Signal</keyword>
<proteinExistence type="predicted"/>
<keyword evidence="3" id="KW-1185">Reference proteome</keyword>
<comment type="caution">
    <text evidence="2">The sequence shown here is derived from an EMBL/GenBank/DDBJ whole genome shotgun (WGS) entry which is preliminary data.</text>
</comment>
<dbReference type="AlphaFoldDB" id="A0A0W0VLB6"/>
<feature type="signal peptide" evidence="1">
    <location>
        <begin position="1"/>
        <end position="17"/>
    </location>
</feature>
<dbReference type="RefSeq" id="WP_058502030.1">
    <property type="nucleotide sequence ID" value="NZ_CAAAJA010000118.1"/>
</dbReference>
<evidence type="ECO:0000313" key="3">
    <source>
        <dbReference type="Proteomes" id="UP000054761"/>
    </source>
</evidence>
<evidence type="ECO:0000256" key="1">
    <source>
        <dbReference type="SAM" id="SignalP"/>
    </source>
</evidence>
<dbReference type="Proteomes" id="UP000054761">
    <property type="component" value="Unassembled WGS sequence"/>
</dbReference>
<sequence>MKIFILLLSLIPFSINAYQSVSGYSVFNKTKESIKITYLYCEKKNGAGPSSLSQCGNPSEIELKSQTIGLIPFNNDADYGVLITSIISPSQRVLFATDKQAYDMNLHGVEMGDIMQCYNFFNAAAKDAFIIEDIIENKLTCTRHKINAY</sequence>
<dbReference type="STRING" id="454.Lisr_1688"/>
<name>A0A0W0VLB6_9GAMM</name>
<protein>
    <submittedName>
        <fullName evidence="2">Uncharacterized protein</fullName>
    </submittedName>
</protein>
<feature type="chain" id="PRO_5006914884" evidence="1">
    <location>
        <begin position="18"/>
        <end position="149"/>
    </location>
</feature>
<organism evidence="2 3">
    <name type="scientific">Legionella israelensis</name>
    <dbReference type="NCBI Taxonomy" id="454"/>
    <lineage>
        <taxon>Bacteria</taxon>
        <taxon>Pseudomonadati</taxon>
        <taxon>Pseudomonadota</taxon>
        <taxon>Gammaproteobacteria</taxon>
        <taxon>Legionellales</taxon>
        <taxon>Legionellaceae</taxon>
        <taxon>Legionella</taxon>
    </lineage>
</organism>
<evidence type="ECO:0000313" key="2">
    <source>
        <dbReference type="EMBL" id="KTD20614.1"/>
    </source>
</evidence>
<dbReference type="PATRIC" id="fig|454.4.peg.1833"/>
<gene>
    <name evidence="2" type="ORF">Lisr_1688</name>
</gene>